<proteinExistence type="inferred from homology"/>
<dbReference type="Proteomes" id="UP000298138">
    <property type="component" value="Unassembled WGS sequence"/>
</dbReference>
<protein>
    <submittedName>
        <fullName evidence="5">DUF1715-domain-containing protein</fullName>
    </submittedName>
</protein>
<evidence type="ECO:0000256" key="3">
    <source>
        <dbReference type="SAM" id="MobiDB-lite"/>
    </source>
</evidence>
<dbReference type="STRING" id="341454.A0A4S2N2D8"/>
<evidence type="ECO:0000313" key="5">
    <source>
        <dbReference type="EMBL" id="TGZ83261.1"/>
    </source>
</evidence>
<accession>A0A4S2N2D8</accession>
<name>A0A4S2N2D8_9PEZI</name>
<gene>
    <name evidence="5" type="ORF">EX30DRAFT_339465</name>
</gene>
<dbReference type="InterPro" id="IPR052436">
    <property type="entry name" value="LTO1_adapter"/>
</dbReference>
<dbReference type="AlphaFoldDB" id="A0A4S2N2D8"/>
<feature type="coiled-coil region" evidence="2">
    <location>
        <begin position="104"/>
        <end position="131"/>
    </location>
</feature>
<reference evidence="5 6" key="1">
    <citation type="submission" date="2019-04" db="EMBL/GenBank/DDBJ databases">
        <title>Comparative genomics and transcriptomics to analyze fruiting body development in filamentous ascomycetes.</title>
        <authorList>
            <consortium name="DOE Joint Genome Institute"/>
            <person name="Lutkenhaus R."/>
            <person name="Traeger S."/>
            <person name="Breuer J."/>
            <person name="Kuo A."/>
            <person name="Lipzen A."/>
            <person name="Pangilinan J."/>
            <person name="Dilworth D."/>
            <person name="Sandor L."/>
            <person name="Poggeler S."/>
            <person name="Barry K."/>
            <person name="Grigoriev I.V."/>
            <person name="Nowrousian M."/>
        </authorList>
    </citation>
    <scope>NUCLEOTIDE SEQUENCE [LARGE SCALE GENOMIC DNA]</scope>
    <source>
        <strain evidence="5 6">CBS 389.68</strain>
    </source>
</reference>
<feature type="compositionally biased region" description="Basic and acidic residues" evidence="3">
    <location>
        <begin position="134"/>
        <end position="143"/>
    </location>
</feature>
<dbReference type="PANTHER" id="PTHR28532:SF1">
    <property type="entry name" value="ORAL CANCER OVEREXPRESSED 1"/>
    <property type="match status" value="1"/>
</dbReference>
<keyword evidence="6" id="KW-1185">Reference proteome</keyword>
<evidence type="ECO:0000259" key="4">
    <source>
        <dbReference type="Pfam" id="PF09811"/>
    </source>
</evidence>
<dbReference type="InterPro" id="IPR019191">
    <property type="entry name" value="Essential_protein_Yae1_N"/>
</dbReference>
<sequence length="162" mass="17448">MTDIFDPLLRLEEDFYDEGYAQGHADGAEAGLIEGRIFGLEKGFEKFLEVGKLQGKCNVWKARLGGGGGGETDSSSPLGGIEITNPRIQKNVQTLELLLTHVPYKNDDEAVEEVEETLKKARIKVRMVERTLGEKEDGVRGGGEEGSIEDAGKAAAAALGNI</sequence>
<dbReference type="FunCoup" id="A0A4S2N2D8">
    <property type="interactions" value="16"/>
</dbReference>
<keyword evidence="2" id="KW-0175">Coiled coil</keyword>
<feature type="domain" description="Essential protein Yae1 N-terminal" evidence="4">
    <location>
        <begin position="19"/>
        <end position="57"/>
    </location>
</feature>
<evidence type="ECO:0000313" key="6">
    <source>
        <dbReference type="Proteomes" id="UP000298138"/>
    </source>
</evidence>
<evidence type="ECO:0000256" key="2">
    <source>
        <dbReference type="SAM" id="Coils"/>
    </source>
</evidence>
<dbReference type="EMBL" id="ML220114">
    <property type="protein sequence ID" value="TGZ83261.1"/>
    <property type="molecule type" value="Genomic_DNA"/>
</dbReference>
<organism evidence="5 6">
    <name type="scientific">Ascodesmis nigricans</name>
    <dbReference type="NCBI Taxonomy" id="341454"/>
    <lineage>
        <taxon>Eukaryota</taxon>
        <taxon>Fungi</taxon>
        <taxon>Dikarya</taxon>
        <taxon>Ascomycota</taxon>
        <taxon>Pezizomycotina</taxon>
        <taxon>Pezizomycetes</taxon>
        <taxon>Pezizales</taxon>
        <taxon>Ascodesmidaceae</taxon>
        <taxon>Ascodesmis</taxon>
    </lineage>
</organism>
<feature type="region of interest" description="Disordered" evidence="3">
    <location>
        <begin position="134"/>
        <end position="162"/>
    </location>
</feature>
<dbReference type="OrthoDB" id="48036at2759"/>
<dbReference type="InParanoid" id="A0A4S2N2D8"/>
<comment type="similarity">
    <text evidence="1">Belongs to the LTO1 family.</text>
</comment>
<evidence type="ECO:0000256" key="1">
    <source>
        <dbReference type="ARBA" id="ARBA00038090"/>
    </source>
</evidence>
<dbReference type="Pfam" id="PF09811">
    <property type="entry name" value="Yae1_N"/>
    <property type="match status" value="1"/>
</dbReference>
<dbReference type="PANTHER" id="PTHR28532">
    <property type="entry name" value="GEO13458P1"/>
    <property type="match status" value="1"/>
</dbReference>